<dbReference type="SUPFAM" id="SSF53150">
    <property type="entry name" value="DNA repair protein MutS, domain II"/>
    <property type="match status" value="1"/>
</dbReference>
<evidence type="ECO:0000256" key="2">
    <source>
        <dbReference type="SAM" id="Phobius"/>
    </source>
</evidence>
<feature type="transmembrane region" description="Helical" evidence="2">
    <location>
        <begin position="188"/>
        <end position="206"/>
    </location>
</feature>
<organism evidence="4 5">
    <name type="scientific">Rhizophagus clarus</name>
    <dbReference type="NCBI Taxonomy" id="94130"/>
    <lineage>
        <taxon>Eukaryota</taxon>
        <taxon>Fungi</taxon>
        <taxon>Fungi incertae sedis</taxon>
        <taxon>Mucoromycota</taxon>
        <taxon>Glomeromycotina</taxon>
        <taxon>Glomeromycetes</taxon>
        <taxon>Glomerales</taxon>
        <taxon>Glomeraceae</taxon>
        <taxon>Rhizophagus</taxon>
    </lineage>
</organism>
<dbReference type="InterPro" id="IPR007860">
    <property type="entry name" value="DNA_mmatch_repair_MutS_con_dom"/>
</dbReference>
<keyword evidence="2" id="KW-0472">Membrane</keyword>
<dbReference type="AlphaFoldDB" id="A0A2Z6S463"/>
<proteinExistence type="predicted"/>
<dbReference type="Proteomes" id="UP000247702">
    <property type="component" value="Unassembled WGS sequence"/>
</dbReference>
<dbReference type="Gene3D" id="3.30.420.110">
    <property type="entry name" value="MutS, connector domain"/>
    <property type="match status" value="1"/>
</dbReference>
<sequence length="259" mass="28958">MSTSSKLTSSSNSSVYRSTPTSTKLSAYGSRKYYHKTSTRVSARSKSSSSNLPTRRPKTSASVCIGGRDNHSFLVAMIEGRGVATEVGMCFIDLRTSECILSQIADSQTYVKTLHKLNLYNPVEIVLSVTAIEPSKSKLCKILEDNMSMVSIVPIGRKYFNDTIGLNYIKQAVWFRGRFRFIDSWNNVKVSIIIIIIIISIIVIIHQLTLNLFRFYCLAATGALLKYIESTQNISFVNHSIKFKYQGCEGTMMIGICIQ</sequence>
<keyword evidence="2" id="KW-1133">Transmembrane helix</keyword>
<dbReference type="Pfam" id="PF05188">
    <property type="entry name" value="MutS_II"/>
    <property type="match status" value="1"/>
</dbReference>
<dbReference type="InterPro" id="IPR036678">
    <property type="entry name" value="MutS_con_dom_sf"/>
</dbReference>
<dbReference type="GO" id="GO:0030983">
    <property type="term" value="F:mismatched DNA binding"/>
    <property type="evidence" value="ECO:0007669"/>
    <property type="project" value="InterPro"/>
</dbReference>
<protein>
    <recommendedName>
        <fullName evidence="3">DNA mismatch repair protein MutS connector domain-containing protein</fullName>
    </recommendedName>
</protein>
<feature type="compositionally biased region" description="Low complexity" evidence="1">
    <location>
        <begin position="1"/>
        <end position="22"/>
    </location>
</feature>
<dbReference type="GO" id="GO:0005524">
    <property type="term" value="F:ATP binding"/>
    <property type="evidence" value="ECO:0007669"/>
    <property type="project" value="InterPro"/>
</dbReference>
<evidence type="ECO:0000259" key="3">
    <source>
        <dbReference type="Pfam" id="PF05188"/>
    </source>
</evidence>
<evidence type="ECO:0000313" key="5">
    <source>
        <dbReference type="Proteomes" id="UP000247702"/>
    </source>
</evidence>
<dbReference type="STRING" id="94130.A0A2Z6S463"/>
<feature type="domain" description="DNA mismatch repair protein MutS connector" evidence="3">
    <location>
        <begin position="73"/>
        <end position="141"/>
    </location>
</feature>
<feature type="region of interest" description="Disordered" evidence="1">
    <location>
        <begin position="1"/>
        <end position="61"/>
    </location>
</feature>
<name>A0A2Z6S463_9GLOM</name>
<dbReference type="GO" id="GO:0006298">
    <property type="term" value="P:mismatch repair"/>
    <property type="evidence" value="ECO:0007669"/>
    <property type="project" value="InterPro"/>
</dbReference>
<comment type="caution">
    <text evidence="4">The sequence shown here is derived from an EMBL/GenBank/DDBJ whole genome shotgun (WGS) entry which is preliminary data.</text>
</comment>
<accession>A0A2Z6S463</accession>
<evidence type="ECO:0000313" key="4">
    <source>
        <dbReference type="EMBL" id="GBC10104.1"/>
    </source>
</evidence>
<feature type="compositionally biased region" description="Low complexity" evidence="1">
    <location>
        <begin position="39"/>
        <end position="50"/>
    </location>
</feature>
<keyword evidence="5" id="KW-1185">Reference proteome</keyword>
<dbReference type="EMBL" id="BEXD01004353">
    <property type="protein sequence ID" value="GBC10104.1"/>
    <property type="molecule type" value="Genomic_DNA"/>
</dbReference>
<keyword evidence="2" id="KW-0812">Transmembrane</keyword>
<evidence type="ECO:0000256" key="1">
    <source>
        <dbReference type="SAM" id="MobiDB-lite"/>
    </source>
</evidence>
<gene>
    <name evidence="4" type="ORF">RclHR1_09340003</name>
</gene>
<reference evidence="4 5" key="1">
    <citation type="submission" date="2017-11" db="EMBL/GenBank/DDBJ databases">
        <title>The genome of Rhizophagus clarus HR1 reveals common genetic basis of auxotrophy among arbuscular mycorrhizal fungi.</title>
        <authorList>
            <person name="Kobayashi Y."/>
        </authorList>
    </citation>
    <scope>NUCLEOTIDE SEQUENCE [LARGE SCALE GENOMIC DNA]</scope>
    <source>
        <strain evidence="4 5">HR1</strain>
    </source>
</reference>